<proteinExistence type="predicted"/>
<accession>A0AAV7W7Y4</accession>
<feature type="non-terminal residue" evidence="1">
    <location>
        <position position="85"/>
    </location>
</feature>
<name>A0AAV7W7Y4_PLEWA</name>
<dbReference type="Proteomes" id="UP001066276">
    <property type="component" value="Chromosome 1_2"/>
</dbReference>
<organism evidence="1 2">
    <name type="scientific">Pleurodeles waltl</name>
    <name type="common">Iberian ribbed newt</name>
    <dbReference type="NCBI Taxonomy" id="8319"/>
    <lineage>
        <taxon>Eukaryota</taxon>
        <taxon>Metazoa</taxon>
        <taxon>Chordata</taxon>
        <taxon>Craniata</taxon>
        <taxon>Vertebrata</taxon>
        <taxon>Euteleostomi</taxon>
        <taxon>Amphibia</taxon>
        <taxon>Batrachia</taxon>
        <taxon>Caudata</taxon>
        <taxon>Salamandroidea</taxon>
        <taxon>Salamandridae</taxon>
        <taxon>Pleurodelinae</taxon>
        <taxon>Pleurodeles</taxon>
    </lineage>
</organism>
<protein>
    <submittedName>
        <fullName evidence="1">Uncharacterized protein</fullName>
    </submittedName>
</protein>
<gene>
    <name evidence="1" type="ORF">NDU88_005478</name>
</gene>
<comment type="caution">
    <text evidence="1">The sequence shown here is derived from an EMBL/GenBank/DDBJ whole genome shotgun (WGS) entry which is preliminary data.</text>
</comment>
<sequence length="85" mass="9942">VKEYKYLGMWFDSHLRWKVHTETLKNKALSSVWGLKQFNSKYGVPSLQPVISPFNAMVRPQFQYGVEVLTFSGKLNWETEESICI</sequence>
<reference evidence="1" key="1">
    <citation type="journal article" date="2022" name="bioRxiv">
        <title>Sequencing and chromosome-scale assembly of the giantPleurodeles waltlgenome.</title>
        <authorList>
            <person name="Brown T."/>
            <person name="Elewa A."/>
            <person name="Iarovenko S."/>
            <person name="Subramanian E."/>
            <person name="Araus A.J."/>
            <person name="Petzold A."/>
            <person name="Susuki M."/>
            <person name="Suzuki K.-i.T."/>
            <person name="Hayashi T."/>
            <person name="Toyoda A."/>
            <person name="Oliveira C."/>
            <person name="Osipova E."/>
            <person name="Leigh N.D."/>
            <person name="Simon A."/>
            <person name="Yun M.H."/>
        </authorList>
    </citation>
    <scope>NUCLEOTIDE SEQUENCE</scope>
    <source>
        <strain evidence="1">20211129_DDA</strain>
        <tissue evidence="1">Liver</tissue>
    </source>
</reference>
<evidence type="ECO:0000313" key="2">
    <source>
        <dbReference type="Proteomes" id="UP001066276"/>
    </source>
</evidence>
<feature type="non-terminal residue" evidence="1">
    <location>
        <position position="1"/>
    </location>
</feature>
<evidence type="ECO:0000313" key="1">
    <source>
        <dbReference type="EMBL" id="KAJ1210110.1"/>
    </source>
</evidence>
<dbReference type="AlphaFoldDB" id="A0AAV7W7Y4"/>
<dbReference type="EMBL" id="JANPWB010000002">
    <property type="protein sequence ID" value="KAJ1210110.1"/>
    <property type="molecule type" value="Genomic_DNA"/>
</dbReference>
<keyword evidence="2" id="KW-1185">Reference proteome</keyword>